<keyword evidence="3" id="KW-1185">Reference proteome</keyword>
<feature type="transmembrane region" description="Helical" evidence="1">
    <location>
        <begin position="12"/>
        <end position="34"/>
    </location>
</feature>
<accession>A0ABY4WRA6</accession>
<gene>
    <name evidence="2" type="ORF">K6Q96_14770</name>
</gene>
<evidence type="ECO:0000256" key="1">
    <source>
        <dbReference type="SAM" id="Phobius"/>
    </source>
</evidence>
<keyword evidence="1" id="KW-0812">Transmembrane</keyword>
<sequence length="109" mass="12093">MYSILDEICDRGYVKIWFTWIEWLTLTAAIFLGANAWDSLLLYVIGAISSIFVWWSACRAIISAITGFLLPKNINKLIKKAIAISFGCITPAVVLITVVNLMSGFIMAS</sequence>
<evidence type="ECO:0000313" key="2">
    <source>
        <dbReference type="EMBL" id="USH02111.1"/>
    </source>
</evidence>
<feature type="transmembrane region" description="Helical" evidence="1">
    <location>
        <begin position="82"/>
        <end position="108"/>
    </location>
</feature>
<evidence type="ECO:0000313" key="3">
    <source>
        <dbReference type="Proteomes" id="UP001056255"/>
    </source>
</evidence>
<keyword evidence="1" id="KW-0472">Membrane</keyword>
<name>A0ABY4WRA6_9GAMM</name>
<keyword evidence="1" id="KW-1133">Transmembrane helix</keyword>
<dbReference type="RefSeq" id="WP_251876640.1">
    <property type="nucleotide sequence ID" value="NZ_CP082275.1"/>
</dbReference>
<reference evidence="2" key="1">
    <citation type="submission" date="2021-08" db="EMBL/GenBank/DDBJ databases">
        <authorList>
            <person name="Sakaguchi M."/>
            <person name="Kikuchi T."/>
            <person name="Urbanczyk H."/>
        </authorList>
    </citation>
    <scope>NUCLEOTIDE SEQUENCE</scope>
    <source>
        <strain evidence="2">020920N</strain>
    </source>
</reference>
<dbReference type="EMBL" id="CP082275">
    <property type="protein sequence ID" value="USH02111.1"/>
    <property type="molecule type" value="Genomic_DNA"/>
</dbReference>
<proteinExistence type="predicted"/>
<protein>
    <submittedName>
        <fullName evidence="2">Uncharacterized protein</fullName>
    </submittedName>
</protein>
<feature type="transmembrane region" description="Helical" evidence="1">
    <location>
        <begin position="40"/>
        <end position="70"/>
    </location>
</feature>
<dbReference type="Proteomes" id="UP001056255">
    <property type="component" value="Chromosome I"/>
</dbReference>
<organism evidence="2 3">
    <name type="scientific">Grimontia kaedaensis</name>
    <dbReference type="NCBI Taxonomy" id="2872157"/>
    <lineage>
        <taxon>Bacteria</taxon>
        <taxon>Pseudomonadati</taxon>
        <taxon>Pseudomonadota</taxon>
        <taxon>Gammaproteobacteria</taxon>
        <taxon>Vibrionales</taxon>
        <taxon>Vibrionaceae</taxon>
        <taxon>Grimontia</taxon>
    </lineage>
</organism>